<gene>
    <name evidence="1" type="ORF">AK812_SmicGene46541</name>
</gene>
<protein>
    <submittedName>
        <fullName evidence="1">Uncharacterized protein</fullName>
    </submittedName>
</protein>
<accession>A0A1Q9BTM9</accession>
<dbReference type="Proteomes" id="UP000186817">
    <property type="component" value="Unassembled WGS sequence"/>
</dbReference>
<dbReference type="EMBL" id="LSRX01004350">
    <property type="protein sequence ID" value="OLP74038.1"/>
    <property type="molecule type" value="Genomic_DNA"/>
</dbReference>
<evidence type="ECO:0000313" key="2">
    <source>
        <dbReference type="Proteomes" id="UP000186817"/>
    </source>
</evidence>
<dbReference type="AlphaFoldDB" id="A0A1Q9BTM9"/>
<comment type="caution">
    <text evidence="1">The sequence shown here is derived from an EMBL/GenBank/DDBJ whole genome shotgun (WGS) entry which is preliminary data.</text>
</comment>
<proteinExistence type="predicted"/>
<evidence type="ECO:0000313" key="1">
    <source>
        <dbReference type="EMBL" id="OLP74038.1"/>
    </source>
</evidence>
<reference evidence="1 2" key="1">
    <citation type="submission" date="2016-02" db="EMBL/GenBank/DDBJ databases">
        <title>Genome analysis of coral dinoflagellate symbionts highlights evolutionary adaptations to a symbiotic lifestyle.</title>
        <authorList>
            <person name="Aranda M."/>
            <person name="Li Y."/>
            <person name="Liew Y.J."/>
            <person name="Baumgarten S."/>
            <person name="Simakov O."/>
            <person name="Wilson M."/>
            <person name="Piel J."/>
            <person name="Ashoor H."/>
            <person name="Bougouffa S."/>
            <person name="Bajic V.B."/>
            <person name="Ryu T."/>
            <person name="Ravasi T."/>
            <person name="Bayer T."/>
            <person name="Micklem G."/>
            <person name="Kim H."/>
            <person name="Bhak J."/>
            <person name="Lajeunesse T.C."/>
            <person name="Voolstra C.R."/>
        </authorList>
    </citation>
    <scope>NUCLEOTIDE SEQUENCE [LARGE SCALE GENOMIC DNA]</scope>
    <source>
        <strain evidence="1 2">CCMP2467</strain>
    </source>
</reference>
<keyword evidence="2" id="KW-1185">Reference proteome</keyword>
<name>A0A1Q9BTM9_SYMMI</name>
<organism evidence="1 2">
    <name type="scientific">Symbiodinium microadriaticum</name>
    <name type="common">Dinoflagellate</name>
    <name type="synonym">Zooxanthella microadriatica</name>
    <dbReference type="NCBI Taxonomy" id="2951"/>
    <lineage>
        <taxon>Eukaryota</taxon>
        <taxon>Sar</taxon>
        <taxon>Alveolata</taxon>
        <taxon>Dinophyceae</taxon>
        <taxon>Suessiales</taxon>
        <taxon>Symbiodiniaceae</taxon>
        <taxon>Symbiodinium</taxon>
    </lineage>
</organism>
<sequence>MVAGAVSMKFVQLPLLRSVRNLPESVVDLEQSKCKSWAKAGLGEAAQYDPMYMIIEARRQKVLRKKEKRLAPEVLVV</sequence>